<name>A0A8J9Y0V4_9NEOP</name>
<evidence type="ECO:0000313" key="2">
    <source>
        <dbReference type="Proteomes" id="UP000838878"/>
    </source>
</evidence>
<dbReference type="Proteomes" id="UP000838878">
    <property type="component" value="Chromosome 1"/>
</dbReference>
<evidence type="ECO:0000313" key="1">
    <source>
        <dbReference type="EMBL" id="CAH0714759.1"/>
    </source>
</evidence>
<keyword evidence="2" id="KW-1185">Reference proteome</keyword>
<feature type="non-terminal residue" evidence="1">
    <location>
        <position position="72"/>
    </location>
</feature>
<protein>
    <submittedName>
        <fullName evidence="1">Uncharacterized protein</fullName>
    </submittedName>
</protein>
<dbReference type="AlphaFoldDB" id="A0A8J9Y0V4"/>
<organism evidence="1 2">
    <name type="scientific">Brenthis ino</name>
    <name type="common">lesser marbled fritillary</name>
    <dbReference type="NCBI Taxonomy" id="405034"/>
    <lineage>
        <taxon>Eukaryota</taxon>
        <taxon>Metazoa</taxon>
        <taxon>Ecdysozoa</taxon>
        <taxon>Arthropoda</taxon>
        <taxon>Hexapoda</taxon>
        <taxon>Insecta</taxon>
        <taxon>Pterygota</taxon>
        <taxon>Neoptera</taxon>
        <taxon>Endopterygota</taxon>
        <taxon>Lepidoptera</taxon>
        <taxon>Glossata</taxon>
        <taxon>Ditrysia</taxon>
        <taxon>Papilionoidea</taxon>
        <taxon>Nymphalidae</taxon>
        <taxon>Heliconiinae</taxon>
        <taxon>Argynnini</taxon>
        <taxon>Brenthis</taxon>
    </lineage>
</organism>
<proteinExistence type="predicted"/>
<dbReference type="EMBL" id="OV170221">
    <property type="protein sequence ID" value="CAH0714759.1"/>
    <property type="molecule type" value="Genomic_DNA"/>
</dbReference>
<sequence>MNGSIGKKRYTATGRGGGRWRVMWARGMGEREIRVLAALFVARVLHGTQRHCAPLAPLSNRDLIQIAATEKL</sequence>
<gene>
    <name evidence="1" type="ORF">BINO364_LOCUS1777</name>
</gene>
<reference evidence="1" key="1">
    <citation type="submission" date="2021-12" db="EMBL/GenBank/DDBJ databases">
        <authorList>
            <person name="Martin H S."/>
        </authorList>
    </citation>
    <scope>NUCLEOTIDE SEQUENCE</scope>
</reference>
<accession>A0A8J9Y0V4</accession>